<evidence type="ECO:0000256" key="5">
    <source>
        <dbReference type="PIRSR" id="PIRSR602401-1"/>
    </source>
</evidence>
<dbReference type="InterPro" id="IPR055222">
    <property type="entry name" value="PRISE-like_Rossmann-fold"/>
</dbReference>
<dbReference type="InterPro" id="IPR017972">
    <property type="entry name" value="Cyt_P450_CS"/>
</dbReference>
<dbReference type="InterPro" id="IPR036291">
    <property type="entry name" value="NAD(P)-bd_dom_sf"/>
</dbReference>
<feature type="binding site" description="axial binding residue" evidence="5">
    <location>
        <position position="854"/>
    </location>
    <ligand>
        <name>heme</name>
        <dbReference type="ChEBI" id="CHEBI:30413"/>
    </ligand>
    <ligandPart>
        <name>Fe</name>
        <dbReference type="ChEBI" id="CHEBI:18248"/>
    </ligandPart>
</feature>
<keyword evidence="5" id="KW-0349">Heme</keyword>
<reference evidence="7" key="1">
    <citation type="submission" date="2020-04" db="EMBL/GenBank/DDBJ databases">
        <title>Draft genome resource of the tomato pathogen Pseudocercospora fuligena.</title>
        <authorList>
            <person name="Zaccaron A."/>
        </authorList>
    </citation>
    <scope>NUCLEOTIDE SEQUENCE</scope>
    <source>
        <strain evidence="7">PF001</strain>
    </source>
</reference>
<keyword evidence="4 5" id="KW-0408">Iron</keyword>
<name>A0A8H6RLH4_9PEZI</name>
<comment type="similarity">
    <text evidence="2">Belongs to the cytochrome P450 family.</text>
</comment>
<evidence type="ECO:0000256" key="2">
    <source>
        <dbReference type="ARBA" id="ARBA00010617"/>
    </source>
</evidence>
<dbReference type="InterPro" id="IPR001128">
    <property type="entry name" value="Cyt_P450"/>
</dbReference>
<evidence type="ECO:0000256" key="3">
    <source>
        <dbReference type="ARBA" id="ARBA00022723"/>
    </source>
</evidence>
<dbReference type="GO" id="GO:0005506">
    <property type="term" value="F:iron ion binding"/>
    <property type="evidence" value="ECO:0007669"/>
    <property type="project" value="InterPro"/>
</dbReference>
<dbReference type="PROSITE" id="PS00086">
    <property type="entry name" value="CYTOCHROME_P450"/>
    <property type="match status" value="1"/>
</dbReference>
<dbReference type="PANTHER" id="PTHR24305">
    <property type="entry name" value="CYTOCHROME P450"/>
    <property type="match status" value="1"/>
</dbReference>
<protein>
    <submittedName>
        <fullName evidence="7">Cytochrome P450 monooxygenase</fullName>
    </submittedName>
</protein>
<dbReference type="OrthoDB" id="3934656at2759"/>
<dbReference type="Pfam" id="PF22917">
    <property type="entry name" value="PRISE"/>
    <property type="match status" value="1"/>
</dbReference>
<gene>
    <name evidence="7" type="ORF">HII31_05005</name>
</gene>
<dbReference type="GO" id="GO:0016705">
    <property type="term" value="F:oxidoreductase activity, acting on paired donors, with incorporation or reduction of molecular oxygen"/>
    <property type="evidence" value="ECO:0007669"/>
    <property type="project" value="InterPro"/>
</dbReference>
<dbReference type="FunFam" id="1.10.630.10:FF:000050">
    <property type="entry name" value="Cytochrome P450 monooxygenase"/>
    <property type="match status" value="1"/>
</dbReference>
<dbReference type="Gene3D" id="3.40.50.720">
    <property type="entry name" value="NAD(P)-binding Rossmann-like Domain"/>
    <property type="match status" value="1"/>
</dbReference>
<dbReference type="CDD" id="cd11060">
    <property type="entry name" value="CYP57A1-like"/>
    <property type="match status" value="1"/>
</dbReference>
<sequence length="917" mass="103627">MEATRYGTQVESRGIYHGLPVYPRDLQGLNAIVAGANGISGHHAVNVLAQNPQRWAKIYCLSRRPPAVPEDIGNNLTDPRRDYVFFYAHAHIPVDGGSPDDYVRNDEELCRVNGRLLKNFLDALVLANNRPKGILLQTGGKSYSGHYGPYKVPMEEWDARLNVGPNFYHIQEDILWKYCEGNSVHWTVTMPMAVLGAVPDSSMNICFILAIYASVCQYLNETLAFPGDRFCWQCITDESSATLSAYLAEWAMLSGKANNQRLNSVDGMHFTYESFWPQMASWYGIPWSGPTEDGITEVEYGISPPPRGYGPKGKIGFKFTFTSWAERPEVQQAWREIAKRDDLRHKALPNPSVFAFGDWVVFRREPATAASMIKARKMGWHGVVDSYECHLECFETLAKLKMIPKVPRVNVKFLLLFNKYGHGINHIKGPFWAAFTDLWRMLDVWNGHAETTHIRLHQKYGKLVRLGPRCVSVSDPKAIKIIYGFNSGFIKSDFYTLFRAVAKGRILQSMVNITDESFHAKLRRSVSNAFAMSTLVQFEPLVDSTISVFLDQLSRLHSDRDGDAAVCDLGVWLQFFAFDVIGELTFSKRLGFVDRGMDVDHIMREIDKVGKYVAPIGQMPFLDKLFKKNPVRLFCSKWGLIRENAPVVDFARKQMATHSANGGTQKSSGIGLKRDFLSRFREAQSSSPDFITEERVLGLTVGDVLGGSDTTAISLRAIFYYLLKNPEKMAKLMHELEDEVQAGHFRQDDGLPKWEEVRNLPYLTAVVKEAFRIFPATALMLERIVPQQGVSICGEFLPGGTTVGCNAWALHQDRSIFGEDPEMFRPERWIEASEEELTGMNNTMFVFGAGPRACLGKNISYLEIYKVVPAILLRFELALARPNEDWEFHNAWLAKQKNLQVVLKARSKKSSQVLGNE</sequence>
<dbReference type="AlphaFoldDB" id="A0A8H6RLH4"/>
<dbReference type="EMBL" id="JABCIY010000077">
    <property type="protein sequence ID" value="KAF7193659.1"/>
    <property type="molecule type" value="Genomic_DNA"/>
</dbReference>
<comment type="caution">
    <text evidence="7">The sequence shown here is derived from an EMBL/GenBank/DDBJ whole genome shotgun (WGS) entry which is preliminary data.</text>
</comment>
<dbReference type="GO" id="GO:0020037">
    <property type="term" value="F:heme binding"/>
    <property type="evidence" value="ECO:0007669"/>
    <property type="project" value="InterPro"/>
</dbReference>
<dbReference type="PRINTS" id="PR00385">
    <property type="entry name" value="P450"/>
</dbReference>
<feature type="domain" description="PRISE-like Rossmann-fold" evidence="6">
    <location>
        <begin position="116"/>
        <end position="294"/>
    </location>
</feature>
<dbReference type="Gene3D" id="1.10.630.10">
    <property type="entry name" value="Cytochrome P450"/>
    <property type="match status" value="1"/>
</dbReference>
<dbReference type="InterPro" id="IPR036396">
    <property type="entry name" value="Cyt_P450_sf"/>
</dbReference>
<evidence type="ECO:0000256" key="1">
    <source>
        <dbReference type="ARBA" id="ARBA00001971"/>
    </source>
</evidence>
<evidence type="ECO:0000313" key="7">
    <source>
        <dbReference type="EMBL" id="KAF7193659.1"/>
    </source>
</evidence>
<accession>A0A8H6RLH4</accession>
<dbReference type="CDD" id="cd08948">
    <property type="entry name" value="5beta-POR_like_SDR_a"/>
    <property type="match status" value="1"/>
</dbReference>
<dbReference type="PRINTS" id="PR00463">
    <property type="entry name" value="EP450I"/>
</dbReference>
<organism evidence="7 8">
    <name type="scientific">Pseudocercospora fuligena</name>
    <dbReference type="NCBI Taxonomy" id="685502"/>
    <lineage>
        <taxon>Eukaryota</taxon>
        <taxon>Fungi</taxon>
        <taxon>Dikarya</taxon>
        <taxon>Ascomycota</taxon>
        <taxon>Pezizomycotina</taxon>
        <taxon>Dothideomycetes</taxon>
        <taxon>Dothideomycetidae</taxon>
        <taxon>Mycosphaerellales</taxon>
        <taxon>Mycosphaerellaceae</taxon>
        <taxon>Pseudocercospora</taxon>
    </lineage>
</organism>
<dbReference type="SUPFAM" id="SSF51735">
    <property type="entry name" value="NAD(P)-binding Rossmann-fold domains"/>
    <property type="match status" value="1"/>
</dbReference>
<evidence type="ECO:0000259" key="6">
    <source>
        <dbReference type="Pfam" id="PF22917"/>
    </source>
</evidence>
<keyword evidence="7" id="KW-0560">Oxidoreductase</keyword>
<dbReference type="InterPro" id="IPR002401">
    <property type="entry name" value="Cyt_P450_E_grp-I"/>
</dbReference>
<dbReference type="Proteomes" id="UP000660729">
    <property type="component" value="Unassembled WGS sequence"/>
</dbReference>
<dbReference type="InterPro" id="IPR050121">
    <property type="entry name" value="Cytochrome_P450_monoxygenase"/>
</dbReference>
<dbReference type="GO" id="GO:0004497">
    <property type="term" value="F:monooxygenase activity"/>
    <property type="evidence" value="ECO:0007669"/>
    <property type="project" value="UniProtKB-KW"/>
</dbReference>
<evidence type="ECO:0000256" key="4">
    <source>
        <dbReference type="ARBA" id="ARBA00023004"/>
    </source>
</evidence>
<keyword evidence="3 5" id="KW-0479">Metal-binding</keyword>
<keyword evidence="8" id="KW-1185">Reference proteome</keyword>
<evidence type="ECO:0000313" key="8">
    <source>
        <dbReference type="Proteomes" id="UP000660729"/>
    </source>
</evidence>
<comment type="cofactor">
    <cofactor evidence="1 5">
        <name>heme</name>
        <dbReference type="ChEBI" id="CHEBI:30413"/>
    </cofactor>
</comment>
<dbReference type="SUPFAM" id="SSF48264">
    <property type="entry name" value="Cytochrome P450"/>
    <property type="match status" value="1"/>
</dbReference>
<keyword evidence="7" id="KW-0503">Monooxygenase</keyword>
<dbReference type="Pfam" id="PF00067">
    <property type="entry name" value="p450"/>
    <property type="match status" value="1"/>
</dbReference>
<dbReference type="PANTHER" id="PTHR24305:SF232">
    <property type="entry name" value="P450, PUTATIVE (EUROFUNG)-RELATED"/>
    <property type="match status" value="1"/>
</dbReference>
<proteinExistence type="inferred from homology"/>